<feature type="compositionally biased region" description="Low complexity" evidence="1">
    <location>
        <begin position="817"/>
        <end position="870"/>
    </location>
</feature>
<reference evidence="3" key="1">
    <citation type="journal article" date="2014" name="Int. J. Syst. Evol. Microbiol.">
        <title>Complete genome sequence of Corynebacterium casei LMG S-19264T (=DSM 44701T), isolated from a smear-ripened cheese.</title>
        <authorList>
            <consortium name="US DOE Joint Genome Institute (JGI-PGF)"/>
            <person name="Walter F."/>
            <person name="Albersmeier A."/>
            <person name="Kalinowski J."/>
            <person name="Ruckert C."/>
        </authorList>
    </citation>
    <scope>NUCLEOTIDE SEQUENCE</scope>
    <source>
        <strain evidence="3">KCTC 42097</strain>
    </source>
</reference>
<dbReference type="PROSITE" id="PS51724">
    <property type="entry name" value="SPOR"/>
    <property type="match status" value="1"/>
</dbReference>
<dbReference type="Gene3D" id="3.30.70.1070">
    <property type="entry name" value="Sporulation related repeat"/>
    <property type="match status" value="1"/>
</dbReference>
<dbReference type="InterPro" id="IPR007730">
    <property type="entry name" value="SPOR-like_dom"/>
</dbReference>
<feature type="region of interest" description="Disordered" evidence="1">
    <location>
        <begin position="726"/>
        <end position="870"/>
    </location>
</feature>
<evidence type="ECO:0000256" key="1">
    <source>
        <dbReference type="SAM" id="MobiDB-lite"/>
    </source>
</evidence>
<feature type="compositionally biased region" description="Low complexity" evidence="1">
    <location>
        <begin position="396"/>
        <end position="408"/>
    </location>
</feature>
<feature type="compositionally biased region" description="Low complexity" evidence="1">
    <location>
        <begin position="79"/>
        <end position="96"/>
    </location>
</feature>
<reference evidence="3" key="2">
    <citation type="submission" date="2020-09" db="EMBL/GenBank/DDBJ databases">
        <authorList>
            <person name="Sun Q."/>
            <person name="Kim S."/>
        </authorList>
    </citation>
    <scope>NUCLEOTIDE SEQUENCE</scope>
    <source>
        <strain evidence="3">KCTC 42097</strain>
    </source>
</reference>
<dbReference type="InterPro" id="IPR036680">
    <property type="entry name" value="SPOR-like_sf"/>
</dbReference>
<proteinExistence type="predicted"/>
<dbReference type="GO" id="GO:0042834">
    <property type="term" value="F:peptidoglycan binding"/>
    <property type="evidence" value="ECO:0007669"/>
    <property type="project" value="InterPro"/>
</dbReference>
<feature type="region of interest" description="Disordered" evidence="1">
    <location>
        <begin position="676"/>
        <end position="713"/>
    </location>
</feature>
<feature type="region of interest" description="Disordered" evidence="1">
    <location>
        <begin position="576"/>
        <end position="623"/>
    </location>
</feature>
<feature type="region of interest" description="Disordered" evidence="1">
    <location>
        <begin position="1"/>
        <end position="113"/>
    </location>
</feature>
<feature type="compositionally biased region" description="Polar residues" evidence="1">
    <location>
        <begin position="581"/>
        <end position="591"/>
    </location>
</feature>
<feature type="compositionally biased region" description="Polar residues" evidence="1">
    <location>
        <begin position="607"/>
        <end position="623"/>
    </location>
</feature>
<evidence type="ECO:0000313" key="4">
    <source>
        <dbReference type="Proteomes" id="UP000641137"/>
    </source>
</evidence>
<organism evidence="3 4">
    <name type="scientific">Limoniibacter endophyticus</name>
    <dbReference type="NCBI Taxonomy" id="1565040"/>
    <lineage>
        <taxon>Bacteria</taxon>
        <taxon>Pseudomonadati</taxon>
        <taxon>Pseudomonadota</taxon>
        <taxon>Alphaproteobacteria</taxon>
        <taxon>Hyphomicrobiales</taxon>
        <taxon>Bartonellaceae</taxon>
        <taxon>Limoniibacter</taxon>
    </lineage>
</organism>
<gene>
    <name evidence="3" type="ORF">GCM10010136_04170</name>
</gene>
<comment type="caution">
    <text evidence="3">The sequence shown here is derived from an EMBL/GenBank/DDBJ whole genome shotgun (WGS) entry which is preliminary data.</text>
</comment>
<feature type="region of interest" description="Disordered" evidence="1">
    <location>
        <begin position="333"/>
        <end position="408"/>
    </location>
</feature>
<dbReference type="EMBL" id="BMZO01000001">
    <property type="protein sequence ID" value="GHC62850.1"/>
    <property type="molecule type" value="Genomic_DNA"/>
</dbReference>
<feature type="compositionally biased region" description="Acidic residues" evidence="1">
    <location>
        <begin position="340"/>
        <end position="357"/>
    </location>
</feature>
<dbReference type="Proteomes" id="UP000641137">
    <property type="component" value="Unassembled WGS sequence"/>
</dbReference>
<evidence type="ECO:0000259" key="2">
    <source>
        <dbReference type="PROSITE" id="PS51724"/>
    </source>
</evidence>
<sequence>MADKNWPGRSHAPETDNEDPFAELTRIMGFDPREPVAAKQQADVSFSTDEDDLGIDLEKELMADLDPIEDVPQPREDAGQGFAQQAQGASSSSDDFYGAPASPEASAQQWDADAFSNVFDGVFQPRPVQEQASQESEQIDDFSFDLDDALANELGMQEEPRHQFDASPEPVQWPEQIPASVEQDVYALTPDAAAEQAEEAYDAREWQQPHVAHWSGEAQSAPEAGRIANDLTELNLDDFDFSETDVVAESAQPAQENDLYGVSSQWVATPASDPQSFEDELSAFLVGDADPVQPAAQPETDVAAYEEPQMAQATAKDGDKFWNEFQADMNTPAQTAQEEPTLDEFDGFELDFDETVDPQDAQPVNALQVDEPGYADDDSPFASSYAEEQQGDESYSEWQSQQEQVTAQEQVDPFAALESLSLDTFDEENDEPRMKAAFAPITATQEQLAQNNWSHADVAEASAQSVRQAVDRSRTDVPEIETIDINEGAAPLKDDLDIPEFEFEPEETVNVVEPHDDFESELSGAFGAPIRQETPKIAPPATVASAAVEDDFDNEWERDLNAAIAGAGLGVAAGAVAGGSHSPTNESQPMQEQRLGADDDLPDYASHGSSYQPVRQQIASTPRKSIWQDRSKLLMASVAGLVFLIGGAVAWGTWGDDDVGADGEPVVISADDRPVRMRPETSAGAEEPTDNKVFQTMAGNEGGAPQQETLAGGAEQPVDVSAMRQNENNLPGVDTPALAPGVESDKTEERVAPASSGAEQASDVALVTPRRVRTLVVRPDGTLAPREDQTPAPIQSQAQTGTGDVQQELIASVQPNASSVPTQTVSTTTIAPQPQPAAQTPALAPESQQQAAAPQQTTTPPAAPQAAPAAGEWSIQIASQPSREAAQASYNSLAQRYSSILGSRSYNIVAAQIEGRGTFYRVRINGGTRDQAVRLCEQYKAAGGSCFVSR</sequence>
<feature type="compositionally biased region" description="Polar residues" evidence="1">
    <location>
        <begin position="792"/>
        <end position="805"/>
    </location>
</feature>
<feature type="domain" description="SPOR" evidence="2">
    <location>
        <begin position="867"/>
        <end position="950"/>
    </location>
</feature>
<evidence type="ECO:0000313" key="3">
    <source>
        <dbReference type="EMBL" id="GHC62850.1"/>
    </source>
</evidence>
<keyword evidence="4" id="KW-1185">Reference proteome</keyword>
<dbReference type="RefSeq" id="WP_189487363.1">
    <property type="nucleotide sequence ID" value="NZ_BMZO01000001.1"/>
</dbReference>
<name>A0A8J3GFH9_9HYPH</name>
<accession>A0A8J3GFH9</accession>
<dbReference type="Pfam" id="PF05036">
    <property type="entry name" value="SPOR"/>
    <property type="match status" value="1"/>
</dbReference>
<dbReference type="AlphaFoldDB" id="A0A8J3GFH9"/>
<feature type="compositionally biased region" description="Low complexity" evidence="1">
    <location>
        <begin position="766"/>
        <end position="779"/>
    </location>
</feature>
<protein>
    <submittedName>
        <fullName evidence="3">Sporulation protein</fullName>
    </submittedName>
</protein>